<keyword evidence="3 5" id="KW-0238">DNA-binding</keyword>
<keyword evidence="2" id="KW-0805">Transcription regulation</keyword>
<gene>
    <name evidence="7" type="ORF">EV385_3635</name>
</gene>
<organism evidence="7 8">
    <name type="scientific">Krasilnikovia cinnamomea</name>
    <dbReference type="NCBI Taxonomy" id="349313"/>
    <lineage>
        <taxon>Bacteria</taxon>
        <taxon>Bacillati</taxon>
        <taxon>Actinomycetota</taxon>
        <taxon>Actinomycetes</taxon>
        <taxon>Micromonosporales</taxon>
        <taxon>Micromonosporaceae</taxon>
        <taxon>Krasilnikovia</taxon>
    </lineage>
</organism>
<dbReference type="OrthoDB" id="3208838at2"/>
<evidence type="ECO:0000256" key="4">
    <source>
        <dbReference type="ARBA" id="ARBA00023163"/>
    </source>
</evidence>
<dbReference type="GO" id="GO:0003677">
    <property type="term" value="F:DNA binding"/>
    <property type="evidence" value="ECO:0007669"/>
    <property type="project" value="UniProtKB-UniRule"/>
</dbReference>
<name>A0A4Q7ZLG1_9ACTN</name>
<dbReference type="InterPro" id="IPR036388">
    <property type="entry name" value="WH-like_DNA-bd_sf"/>
</dbReference>
<evidence type="ECO:0000313" key="7">
    <source>
        <dbReference type="EMBL" id="RZU51800.1"/>
    </source>
</evidence>
<dbReference type="InterPro" id="IPR051677">
    <property type="entry name" value="AfsR-DnrI-RedD_regulator"/>
</dbReference>
<dbReference type="GO" id="GO:0000160">
    <property type="term" value="P:phosphorelay signal transduction system"/>
    <property type="evidence" value="ECO:0007669"/>
    <property type="project" value="InterPro"/>
</dbReference>
<dbReference type="RefSeq" id="WP_130510512.1">
    <property type="nucleotide sequence ID" value="NZ_SHKY01000001.1"/>
</dbReference>
<evidence type="ECO:0000256" key="3">
    <source>
        <dbReference type="ARBA" id="ARBA00023125"/>
    </source>
</evidence>
<dbReference type="GO" id="GO:0006355">
    <property type="term" value="P:regulation of DNA-templated transcription"/>
    <property type="evidence" value="ECO:0007669"/>
    <property type="project" value="InterPro"/>
</dbReference>
<dbReference type="EMBL" id="SHKY01000001">
    <property type="protein sequence ID" value="RZU51800.1"/>
    <property type="molecule type" value="Genomic_DNA"/>
</dbReference>
<dbReference type="SMART" id="SM01043">
    <property type="entry name" value="BTAD"/>
    <property type="match status" value="1"/>
</dbReference>
<dbReference type="Gene3D" id="1.10.10.10">
    <property type="entry name" value="Winged helix-like DNA-binding domain superfamily/Winged helix DNA-binding domain"/>
    <property type="match status" value="1"/>
</dbReference>
<dbReference type="InterPro" id="IPR011990">
    <property type="entry name" value="TPR-like_helical_dom_sf"/>
</dbReference>
<dbReference type="Gene3D" id="1.25.40.10">
    <property type="entry name" value="Tetratricopeptide repeat domain"/>
    <property type="match status" value="1"/>
</dbReference>
<dbReference type="Pfam" id="PF03704">
    <property type="entry name" value="BTAD"/>
    <property type="match status" value="1"/>
</dbReference>
<feature type="domain" description="OmpR/PhoB-type" evidence="6">
    <location>
        <begin position="1"/>
        <end position="92"/>
    </location>
</feature>
<dbReference type="PANTHER" id="PTHR35807:SF1">
    <property type="entry name" value="TRANSCRIPTIONAL REGULATOR REDD"/>
    <property type="match status" value="1"/>
</dbReference>
<protein>
    <submittedName>
        <fullName evidence="7">DNA-binding SARP family transcriptional activator</fullName>
    </submittedName>
</protein>
<evidence type="ECO:0000259" key="6">
    <source>
        <dbReference type="PROSITE" id="PS51755"/>
    </source>
</evidence>
<dbReference type="InterPro" id="IPR010852">
    <property type="entry name" value="ABATE"/>
</dbReference>
<dbReference type="PANTHER" id="PTHR35807">
    <property type="entry name" value="TRANSCRIPTIONAL REGULATOR REDD-RELATED"/>
    <property type="match status" value="1"/>
</dbReference>
<comment type="caution">
    <text evidence="7">The sequence shown here is derived from an EMBL/GenBank/DDBJ whole genome shotgun (WGS) entry which is preliminary data.</text>
</comment>
<feature type="DNA-binding region" description="OmpR/PhoB-type" evidence="5">
    <location>
        <begin position="1"/>
        <end position="92"/>
    </location>
</feature>
<reference evidence="7 8" key="1">
    <citation type="submission" date="2019-02" db="EMBL/GenBank/DDBJ databases">
        <title>Sequencing the genomes of 1000 actinobacteria strains.</title>
        <authorList>
            <person name="Klenk H.-P."/>
        </authorList>
    </citation>
    <scope>NUCLEOTIDE SEQUENCE [LARGE SCALE GENOMIC DNA]</scope>
    <source>
        <strain evidence="7 8">DSM 45162</strain>
    </source>
</reference>
<evidence type="ECO:0000256" key="2">
    <source>
        <dbReference type="ARBA" id="ARBA00023015"/>
    </source>
</evidence>
<dbReference type="SUPFAM" id="SSF48452">
    <property type="entry name" value="TPR-like"/>
    <property type="match status" value="1"/>
</dbReference>
<dbReference type="SMART" id="SM00862">
    <property type="entry name" value="Trans_reg_C"/>
    <property type="match status" value="1"/>
</dbReference>
<keyword evidence="4" id="KW-0804">Transcription</keyword>
<comment type="similarity">
    <text evidence="1">Belongs to the AfsR/DnrI/RedD regulatory family.</text>
</comment>
<dbReference type="PROSITE" id="PS51755">
    <property type="entry name" value="OMPR_PHOB"/>
    <property type="match status" value="1"/>
</dbReference>
<dbReference type="InterPro" id="IPR005158">
    <property type="entry name" value="BTAD"/>
</dbReference>
<accession>A0A4Q7ZLG1</accession>
<sequence length="433" mass="47123">MDFRLLGEFEAVHESRPVPVGRRQERQALAALLIVPAGRAVSTDRLVDTVWPEDPPRTARATLHTYVARLRQALEPYGVRIVHVGDGYRIDPGPATVDAYRFRELAAAAEATADPAQRARLAASALALWRGDLPAEQELTTLRLTVAERYARLRLDAGDPAADLLPLARAYPARERLAGLVMTALHRAGRRADALALFSRVARALAEQGGEPGPELGRLRDRVARADPGLDRPPAPGYAVRVRDEWLPWLTGGHPALEFCNTYAGWGAHRPPRVPAGGFRAEWLRSYRALAAWVGHVGLADDWVVTRLLTAARRDPVHAADVLAEARDLRAHLYACLTDERDAAAFKAVADAAESAGRSATFARGEDGLGRWRVSPSAGLRLPVRAAALSAAHLLADPRRFTVRACPGEHCGWLFLDEQGQRRWCSVGTCGGA</sequence>
<evidence type="ECO:0000313" key="8">
    <source>
        <dbReference type="Proteomes" id="UP000292564"/>
    </source>
</evidence>
<dbReference type="AlphaFoldDB" id="A0A4Q7ZLG1"/>
<dbReference type="Pfam" id="PF11706">
    <property type="entry name" value="zf-CGNR"/>
    <property type="match status" value="1"/>
</dbReference>
<dbReference type="Pfam" id="PF00486">
    <property type="entry name" value="Trans_reg_C"/>
    <property type="match status" value="1"/>
</dbReference>
<dbReference type="SUPFAM" id="SSF160904">
    <property type="entry name" value="Jann2411-like"/>
    <property type="match status" value="1"/>
</dbReference>
<dbReference type="InterPro" id="IPR021005">
    <property type="entry name" value="Znf_CGNR"/>
</dbReference>
<evidence type="ECO:0000256" key="1">
    <source>
        <dbReference type="ARBA" id="ARBA00005820"/>
    </source>
</evidence>
<dbReference type="InterPro" id="IPR023286">
    <property type="entry name" value="ABATE_dom_sf"/>
</dbReference>
<dbReference type="Proteomes" id="UP000292564">
    <property type="component" value="Unassembled WGS sequence"/>
</dbReference>
<dbReference type="InterPro" id="IPR001867">
    <property type="entry name" value="OmpR/PhoB-type_DNA-bd"/>
</dbReference>
<dbReference type="SUPFAM" id="SSF46894">
    <property type="entry name" value="C-terminal effector domain of the bipartite response regulators"/>
    <property type="match status" value="1"/>
</dbReference>
<keyword evidence="8" id="KW-1185">Reference proteome</keyword>
<evidence type="ECO:0000256" key="5">
    <source>
        <dbReference type="PROSITE-ProRule" id="PRU01091"/>
    </source>
</evidence>
<dbReference type="Gene3D" id="1.10.3300.10">
    <property type="entry name" value="Jann2411-like domain"/>
    <property type="match status" value="1"/>
</dbReference>
<dbReference type="InterPro" id="IPR016032">
    <property type="entry name" value="Sig_transdc_resp-reg_C-effctor"/>
</dbReference>
<dbReference type="Pfam" id="PF07336">
    <property type="entry name" value="ABATE"/>
    <property type="match status" value="1"/>
</dbReference>
<proteinExistence type="inferred from homology"/>